<dbReference type="AlphaFoldDB" id="A0A2A4I0M9"/>
<accession>A0A2A4I0M9</accession>
<sequence length="62" mass="7138">MITDKDRLYFQIRAETELRLAAEAEDPAVCRAHYQMATEYLDAAHGAHMRLPPDPQRLARRG</sequence>
<comment type="caution">
    <text evidence="1">The sequence shown here is derived from an EMBL/GenBank/DDBJ whole genome shotgun (WGS) entry which is preliminary data.</text>
</comment>
<evidence type="ECO:0000313" key="1">
    <source>
        <dbReference type="EMBL" id="PCG10336.1"/>
    </source>
</evidence>
<name>A0A2A4I0M9_9SPHN</name>
<dbReference type="RefSeq" id="WP_066491770.1">
    <property type="nucleotide sequence ID" value="NZ_JAIEOT010000053.1"/>
</dbReference>
<evidence type="ECO:0000313" key="2">
    <source>
        <dbReference type="Proteomes" id="UP000218784"/>
    </source>
</evidence>
<dbReference type="Proteomes" id="UP000218784">
    <property type="component" value="Unassembled WGS sequence"/>
</dbReference>
<gene>
    <name evidence="1" type="ORF">COA17_02525</name>
</gene>
<organism evidence="1 2">
    <name type="scientific">Sphingomonas ginsenosidimutans</name>
    <dbReference type="NCBI Taxonomy" id="862134"/>
    <lineage>
        <taxon>Bacteria</taxon>
        <taxon>Pseudomonadati</taxon>
        <taxon>Pseudomonadota</taxon>
        <taxon>Alphaproteobacteria</taxon>
        <taxon>Sphingomonadales</taxon>
        <taxon>Sphingomonadaceae</taxon>
        <taxon>Sphingomonas</taxon>
    </lineage>
</organism>
<reference evidence="1 2" key="1">
    <citation type="submission" date="2017-09" db="EMBL/GenBank/DDBJ databases">
        <title>Sphingomonas ginsenosidimutans KACC 14949, whole genome shotgun sequence.</title>
        <authorList>
            <person name="Feng G."/>
            <person name="Zhu H."/>
        </authorList>
    </citation>
    <scope>NUCLEOTIDE SEQUENCE [LARGE SCALE GENOMIC DNA]</scope>
    <source>
        <strain evidence="1 2">KACC 14949</strain>
    </source>
</reference>
<protein>
    <submittedName>
        <fullName evidence="1">Uncharacterized protein</fullName>
    </submittedName>
</protein>
<proteinExistence type="predicted"/>
<dbReference type="EMBL" id="NWVD01000001">
    <property type="protein sequence ID" value="PCG10336.1"/>
    <property type="molecule type" value="Genomic_DNA"/>
</dbReference>
<keyword evidence="2" id="KW-1185">Reference proteome</keyword>